<dbReference type="EMBL" id="BRYB01003392">
    <property type="protein sequence ID" value="GMI35894.1"/>
    <property type="molecule type" value="Genomic_DNA"/>
</dbReference>
<dbReference type="SMART" id="SM00356">
    <property type="entry name" value="ZnF_C3H1"/>
    <property type="match status" value="1"/>
</dbReference>
<dbReference type="InterPro" id="IPR013083">
    <property type="entry name" value="Znf_RING/FYVE/PHD"/>
</dbReference>
<dbReference type="PROSITE" id="PS50089">
    <property type="entry name" value="ZF_RING_2"/>
    <property type="match status" value="1"/>
</dbReference>
<evidence type="ECO:0000259" key="5">
    <source>
        <dbReference type="PROSITE" id="PS50089"/>
    </source>
</evidence>
<dbReference type="InterPro" id="IPR039971">
    <property type="entry name" value="CWC24-like"/>
</dbReference>
<feature type="domain" description="C3H1-type" evidence="6">
    <location>
        <begin position="48"/>
        <end position="76"/>
    </location>
</feature>
<dbReference type="PANTHER" id="PTHR12930">
    <property type="entry name" value="ZINC FINGER PROTEIN 183"/>
    <property type="match status" value="1"/>
</dbReference>
<dbReference type="SUPFAM" id="SSF57850">
    <property type="entry name" value="RING/U-box"/>
    <property type="match status" value="1"/>
</dbReference>
<evidence type="ECO:0000259" key="6">
    <source>
        <dbReference type="PROSITE" id="PS50103"/>
    </source>
</evidence>
<dbReference type="Pfam" id="PF13923">
    <property type="entry name" value="zf-C3HC4_2"/>
    <property type="match status" value="1"/>
</dbReference>
<dbReference type="PANTHER" id="PTHR12930:SF0">
    <property type="entry name" value="RING FINGER PROTEIN 113B"/>
    <property type="match status" value="1"/>
</dbReference>
<evidence type="ECO:0008006" key="9">
    <source>
        <dbReference type="Google" id="ProtNLM"/>
    </source>
</evidence>
<feature type="domain" description="RING-type" evidence="5">
    <location>
        <begin position="133"/>
        <end position="171"/>
    </location>
</feature>
<dbReference type="InterPro" id="IPR001841">
    <property type="entry name" value="Znf_RING"/>
</dbReference>
<dbReference type="PROSITE" id="PS00518">
    <property type="entry name" value="ZF_RING_1"/>
    <property type="match status" value="1"/>
</dbReference>
<evidence type="ECO:0000256" key="4">
    <source>
        <dbReference type="PROSITE-ProRule" id="PRU00723"/>
    </source>
</evidence>
<evidence type="ECO:0000256" key="2">
    <source>
        <dbReference type="ARBA" id="ARBA00022771"/>
    </source>
</evidence>
<dbReference type="InterPro" id="IPR017907">
    <property type="entry name" value="Znf_RING_CS"/>
</dbReference>
<evidence type="ECO:0000256" key="3">
    <source>
        <dbReference type="ARBA" id="ARBA00022833"/>
    </source>
</evidence>
<accession>A0ABQ6MZ40</accession>
<dbReference type="InterPro" id="IPR000571">
    <property type="entry name" value="Znf_CCCH"/>
</dbReference>
<dbReference type="SMART" id="SM00184">
    <property type="entry name" value="RING"/>
    <property type="match status" value="1"/>
</dbReference>
<protein>
    <recommendedName>
        <fullName evidence="9">RING-type E3 ubiquitin transferase</fullName>
    </recommendedName>
</protein>
<organism evidence="7 8">
    <name type="scientific">Tetraparma gracilis</name>
    <dbReference type="NCBI Taxonomy" id="2962635"/>
    <lineage>
        <taxon>Eukaryota</taxon>
        <taxon>Sar</taxon>
        <taxon>Stramenopiles</taxon>
        <taxon>Ochrophyta</taxon>
        <taxon>Bolidophyceae</taxon>
        <taxon>Parmales</taxon>
        <taxon>Triparmaceae</taxon>
        <taxon>Tetraparma</taxon>
    </lineage>
</organism>
<evidence type="ECO:0000256" key="1">
    <source>
        <dbReference type="ARBA" id="ARBA00022723"/>
    </source>
</evidence>
<name>A0ABQ6MZ40_9STRA</name>
<dbReference type="Pfam" id="PF00642">
    <property type="entry name" value="zf-CCCH"/>
    <property type="match status" value="1"/>
</dbReference>
<keyword evidence="3 4" id="KW-0862">Zinc</keyword>
<dbReference type="InterPro" id="IPR036855">
    <property type="entry name" value="Znf_CCCH_sf"/>
</dbReference>
<keyword evidence="1 4" id="KW-0479">Metal-binding</keyword>
<dbReference type="CDD" id="cd16539">
    <property type="entry name" value="RING-HC_RNF113A_B"/>
    <property type="match status" value="1"/>
</dbReference>
<dbReference type="Proteomes" id="UP001165060">
    <property type="component" value="Unassembled WGS sequence"/>
</dbReference>
<keyword evidence="2 4" id="KW-0863">Zinc-finger</keyword>
<dbReference type="PROSITE" id="PS50103">
    <property type="entry name" value="ZF_C3H1"/>
    <property type="match status" value="1"/>
</dbReference>
<evidence type="ECO:0000313" key="7">
    <source>
        <dbReference type="EMBL" id="GMI35894.1"/>
    </source>
</evidence>
<feature type="zinc finger region" description="C3H1-type" evidence="4">
    <location>
        <begin position="48"/>
        <end position="76"/>
    </location>
</feature>
<gene>
    <name evidence="7" type="ORF">TeGR_g2020</name>
</gene>
<dbReference type="SUPFAM" id="SSF90229">
    <property type="entry name" value="CCCH zinc finger"/>
    <property type="match status" value="1"/>
</dbReference>
<sequence length="219" mass="24519">MRPRRYTGANNYKAIIPKSFDSIRAAKGNGHSGPLRANTTIRTTSQFDYQPDVCKDYKETGFCGFGDTCIFMHDRGGDPKASQLEDEWEKKKKKREEEQEEAMRVLLCQVAGEDPDAKQGGERKGDKDLPFACNICRSAFADPVVTQCGHYFCSKCVGERYRKEGACPVCSKDLGGSFSRPVKLLRKKKGMGMEGATWEEFRKACQERKDGEKDGGGEE</sequence>
<proteinExistence type="predicted"/>
<reference evidence="7 8" key="1">
    <citation type="journal article" date="2023" name="Commun. Biol.">
        <title>Genome analysis of Parmales, the sister group of diatoms, reveals the evolutionary specialization of diatoms from phago-mixotrophs to photoautotrophs.</title>
        <authorList>
            <person name="Ban H."/>
            <person name="Sato S."/>
            <person name="Yoshikawa S."/>
            <person name="Yamada K."/>
            <person name="Nakamura Y."/>
            <person name="Ichinomiya M."/>
            <person name="Sato N."/>
            <person name="Blanc-Mathieu R."/>
            <person name="Endo H."/>
            <person name="Kuwata A."/>
            <person name="Ogata H."/>
        </authorList>
    </citation>
    <scope>NUCLEOTIDE SEQUENCE [LARGE SCALE GENOMIC DNA]</scope>
</reference>
<comment type="caution">
    <text evidence="7">The sequence shown here is derived from an EMBL/GenBank/DDBJ whole genome shotgun (WGS) entry which is preliminary data.</text>
</comment>
<evidence type="ECO:0000313" key="8">
    <source>
        <dbReference type="Proteomes" id="UP001165060"/>
    </source>
</evidence>
<keyword evidence="8" id="KW-1185">Reference proteome</keyword>
<dbReference type="Gene3D" id="3.30.40.10">
    <property type="entry name" value="Zinc/RING finger domain, C3HC4 (zinc finger)"/>
    <property type="match status" value="1"/>
</dbReference>